<gene>
    <name evidence="1" type="ORF">FJQ98_14075</name>
</gene>
<reference evidence="1 2" key="1">
    <citation type="submission" date="2020-01" db="EMBL/GenBank/DDBJ databases">
        <authorList>
            <person name="Liu G."/>
            <person name="Liu B."/>
        </authorList>
    </citation>
    <scope>NUCLEOTIDE SEQUENCE [LARGE SCALE GENOMIC DNA]</scope>
    <source>
        <strain evidence="1 2">FJAT-51161</strain>
    </source>
</reference>
<protein>
    <recommendedName>
        <fullName evidence="3">DUF2577 domain-containing protein</fullName>
    </recommendedName>
</protein>
<proteinExistence type="predicted"/>
<evidence type="ECO:0008006" key="3">
    <source>
        <dbReference type="Google" id="ProtNLM"/>
    </source>
</evidence>
<keyword evidence="2" id="KW-1185">Reference proteome</keyword>
<sequence length="94" mass="10095">MTQNLGGNALAKAFVTIANKISGERTRFPVFGTIDGQLNLLPDGFSKQIPPGDYSVSHSLSLGSELDPLKPNDRVLCIPIEDGHTYVITARIKG</sequence>
<evidence type="ECO:0000313" key="2">
    <source>
        <dbReference type="Proteomes" id="UP000596049"/>
    </source>
</evidence>
<name>A0ABX7AML7_9BACI</name>
<dbReference type="EMBL" id="CP067341">
    <property type="protein sequence ID" value="QQP10415.1"/>
    <property type="molecule type" value="Genomic_DNA"/>
</dbReference>
<evidence type="ECO:0000313" key="1">
    <source>
        <dbReference type="EMBL" id="QQP10415.1"/>
    </source>
</evidence>
<dbReference type="Proteomes" id="UP000596049">
    <property type="component" value="Chromosome"/>
</dbReference>
<accession>A0ABX7AML7</accession>
<organism evidence="1 2">
    <name type="scientific">Lysinibacillus agricola</name>
    <dbReference type="NCBI Taxonomy" id="2590012"/>
    <lineage>
        <taxon>Bacteria</taxon>
        <taxon>Bacillati</taxon>
        <taxon>Bacillota</taxon>
        <taxon>Bacilli</taxon>
        <taxon>Bacillales</taxon>
        <taxon>Bacillaceae</taxon>
        <taxon>Lysinibacillus</taxon>
    </lineage>
</organism>
<dbReference type="RefSeq" id="WP_053592503.1">
    <property type="nucleotide sequence ID" value="NZ_CP067341.1"/>
</dbReference>